<dbReference type="EMBL" id="CP036264">
    <property type="protein sequence ID" value="QEF98659.1"/>
    <property type="molecule type" value="Genomic_DNA"/>
</dbReference>
<dbReference type="KEGG" id="smam:Mal15_27140"/>
<dbReference type="Gene3D" id="1.10.1330.10">
    <property type="entry name" value="Dockerin domain"/>
    <property type="match status" value="1"/>
</dbReference>
<evidence type="ECO:0000256" key="5">
    <source>
        <dbReference type="ARBA" id="ARBA00022729"/>
    </source>
</evidence>
<dbReference type="NCBIfam" id="TIGR01376">
    <property type="entry name" value="POMP_repeat"/>
    <property type="match status" value="1"/>
</dbReference>
<evidence type="ECO:0000256" key="6">
    <source>
        <dbReference type="ARBA" id="ARBA00023136"/>
    </source>
</evidence>
<evidence type="ECO:0000256" key="8">
    <source>
        <dbReference type="SAM" id="MobiDB-lite"/>
    </source>
</evidence>
<proteinExistence type="predicted"/>
<protein>
    <submittedName>
        <fullName evidence="10">Putative outer membrane protein pmp20</fullName>
    </submittedName>
</protein>
<gene>
    <name evidence="10" type="ORF">Mal15_27140</name>
</gene>
<dbReference type="Proteomes" id="UP000321353">
    <property type="component" value="Chromosome"/>
</dbReference>
<dbReference type="InterPro" id="IPR036439">
    <property type="entry name" value="Dockerin_dom_sf"/>
</dbReference>
<reference evidence="10 11" key="1">
    <citation type="submission" date="2019-02" db="EMBL/GenBank/DDBJ databases">
        <title>Planctomycetal bacteria perform biofilm scaping via a novel small molecule.</title>
        <authorList>
            <person name="Jeske O."/>
            <person name="Boedeker C."/>
            <person name="Wiegand S."/>
            <person name="Breitling P."/>
            <person name="Kallscheuer N."/>
            <person name="Jogler M."/>
            <person name="Rohde M."/>
            <person name="Petersen J."/>
            <person name="Medema M.H."/>
            <person name="Surup F."/>
            <person name="Jogler C."/>
        </authorList>
    </citation>
    <scope>NUCLEOTIDE SEQUENCE [LARGE SCALE GENOMIC DNA]</scope>
    <source>
        <strain evidence="10 11">Mal15</strain>
    </source>
</reference>
<dbReference type="InterPro" id="IPR029058">
    <property type="entry name" value="AB_hydrolase_fold"/>
</dbReference>
<dbReference type="PANTHER" id="PTHR11319">
    <property type="entry name" value="G PROTEIN-COUPLED RECEPTOR-RELATED"/>
    <property type="match status" value="1"/>
</dbReference>
<feature type="compositionally biased region" description="Basic and acidic residues" evidence="8">
    <location>
        <begin position="976"/>
        <end position="994"/>
    </location>
</feature>
<evidence type="ECO:0000313" key="11">
    <source>
        <dbReference type="Proteomes" id="UP000321353"/>
    </source>
</evidence>
<name>A0A5B9MDS9_9BACT</name>
<evidence type="ECO:0000256" key="1">
    <source>
        <dbReference type="ARBA" id="ARBA00004196"/>
    </source>
</evidence>
<dbReference type="GO" id="GO:0000272">
    <property type="term" value="P:polysaccharide catabolic process"/>
    <property type="evidence" value="ECO:0007669"/>
    <property type="project" value="InterPro"/>
</dbReference>
<feature type="region of interest" description="Disordered" evidence="8">
    <location>
        <begin position="969"/>
        <end position="995"/>
    </location>
</feature>
<evidence type="ECO:0000256" key="4">
    <source>
        <dbReference type="ARBA" id="ARBA00022525"/>
    </source>
</evidence>
<dbReference type="Gene3D" id="3.40.50.1820">
    <property type="entry name" value="alpha/beta hydrolase"/>
    <property type="match status" value="1"/>
</dbReference>
<comment type="subcellular location">
    <subcellularLocation>
        <location evidence="1">Cell envelope</location>
    </subcellularLocation>
    <subcellularLocation>
        <location evidence="2">Cell outer membrane</location>
    </subcellularLocation>
    <subcellularLocation>
        <location evidence="3">Secreted</location>
    </subcellularLocation>
</comment>
<dbReference type="GO" id="GO:0006629">
    <property type="term" value="P:lipid metabolic process"/>
    <property type="evidence" value="ECO:0007669"/>
    <property type="project" value="InterPro"/>
</dbReference>
<keyword evidence="5" id="KW-0732">Signal</keyword>
<keyword evidence="11" id="KW-1185">Reference proteome</keyword>
<dbReference type="PROSITE" id="PS00018">
    <property type="entry name" value="EF_HAND_1"/>
    <property type="match status" value="2"/>
</dbReference>
<keyword evidence="6" id="KW-0472">Membrane</keyword>
<dbReference type="InterPro" id="IPR018247">
    <property type="entry name" value="EF_Hand_1_Ca_BS"/>
</dbReference>
<dbReference type="SUPFAM" id="SSF51126">
    <property type="entry name" value="Pectin lyase-like"/>
    <property type="match status" value="3"/>
</dbReference>
<evidence type="ECO:0000259" key="9">
    <source>
        <dbReference type="Pfam" id="PF01764"/>
    </source>
</evidence>
<evidence type="ECO:0000256" key="7">
    <source>
        <dbReference type="ARBA" id="ARBA00023237"/>
    </source>
</evidence>
<organism evidence="10 11">
    <name type="scientific">Stieleria maiorica</name>
    <dbReference type="NCBI Taxonomy" id="2795974"/>
    <lineage>
        <taxon>Bacteria</taxon>
        <taxon>Pseudomonadati</taxon>
        <taxon>Planctomycetota</taxon>
        <taxon>Planctomycetia</taxon>
        <taxon>Pirellulales</taxon>
        <taxon>Pirellulaceae</taxon>
        <taxon>Stieleria</taxon>
    </lineage>
</organism>
<dbReference type="InterPro" id="IPR002921">
    <property type="entry name" value="Fungal_lipase-type"/>
</dbReference>
<keyword evidence="7" id="KW-0998">Cell outer membrane</keyword>
<dbReference type="PANTHER" id="PTHR11319:SF35">
    <property type="entry name" value="OUTER MEMBRANE PROTEIN PMPC-RELATED"/>
    <property type="match status" value="1"/>
</dbReference>
<dbReference type="SUPFAM" id="SSF53474">
    <property type="entry name" value="alpha/beta-Hydrolases"/>
    <property type="match status" value="1"/>
</dbReference>
<keyword evidence="4" id="KW-0964">Secreted</keyword>
<feature type="domain" description="Fungal lipase-type" evidence="9">
    <location>
        <begin position="1232"/>
        <end position="1313"/>
    </location>
</feature>
<accession>A0A5B9MDS9</accession>
<dbReference type="GO" id="GO:0009279">
    <property type="term" value="C:cell outer membrane"/>
    <property type="evidence" value="ECO:0007669"/>
    <property type="project" value="UniProtKB-SubCell"/>
</dbReference>
<sequence length="2256" mass="239402">MPPVSPRRRAVFNRNRLVRRNVIERLETRRVLTTLFVDATSASGGDGADWTSAFVSLESALGEARIRNSDGNPNNDVDEVWIAEGTYRPDRIWDSTSRRLSTFEIPDGVSLVGGFAGTETAADQRLRNGDGTLALSTILSGDLDANDDPALPFTSVQGSLIDENALTVVWVRGDQPTKLDGLTITGGWADSTEIGFGLPTDIELFVKHLLGGAAILVTESATVELIDSIVSRNYTSFGGAVRSETASLSVSGARFVENMANPIAASKGGAIYVGGSLSISSSVLVNNEAEEGGAIYSVGESAVQGSRFERNRSNFGGVGGAIFAQTSLTVSATDFIDNESIAGIFGGGGAIHGSGAVEVLGGTFSGNETTQGLGGAIWAERVEIDGTTFSGNTSLREGGAIYATQSVLAKGATFIGNRGSIGGAIATELTGQTIVSNSTVNQNTATSRVGAILTGSATVQGSVIQSNTADRGTGGIDAYGDVVLFATTIRDNHGVGLDASGRVDASDSRISGNIGGGVFGDVVTITGSTIADNTEGGGIVAKTSLTMADSTVRNNSKTGDGGGVISNSILIRDSTIYSNQSTEDGGGIARFSGSAPATFVISGSSISDNTAGGTGGAIWGRDIDLIDSHVSGNVANGDGGAIHGERMTVTGTVVTSNRAKNFGAGGAISATDLTIQESVLSNNTSASDGGAVNANEVHIERSRFDGNESGGNGGAVEARSVTTIDSHFADNLAAGHGGATMAGDLAIQRSLFFDNHAEGRGGAVFGFATIVESTFTGNVAGGDGGAFDGSATIETSEFSYNRSGKTGGAINGGDVTLFQSLVAYNEAVNDGGGIEGYVVVLNGSELLNNRSGARGGGVYGSLIQLSESKVVGNVAGGDGGGIYSTSGVEASYSEILRNRAGGNGGGVNGGIDATNSTVSRNEADGDFGGGIYGGGTLVESRVSGNTARTLGGGIYGGVAELAGTSVTGNGLLSPPDRLDPETNEPVREYHDYPRDGQGAITDYERIVYQPGEDIYSTYRGLQTSNSTIGELYHFYSPVRVVGVTAVISTQAIAYGQSATFDGSDSIEATQYHWDLDHDGEYDDGSGQTLTKTWAELDSLGFSVGVHYIGLQVSSVDDQGSTIVDAAVARITVFSTDDQGIEQPAIHPEIVARYLAYEDLECGTQVGYGDYVVDKVFRSGEFFAIGLVLRTAQGVESEPILAFRGTDSNVELLTVDTNPNGVGYSQYIHNRSSIRSWLTEQQGHGNVVQLIGHSLGGALAQWFAVDWLQLDPANRLASVITYNSPGIDKEFAELFDGRRVGAVVHHIVDGDFVSMAGDRFIDGRVESYFMNTLSPIDKHLLPVQLDRVPVAGSREGDSKACNSGSVRCNPGVTPGDLSIESLNSFWFHYTSYEYYGVLLAAQIAFGAADEAGVSISGRRFQPAMLVFRGTAEFARTNFGQTLPQILGIEPVDPTLDKLVIDEIKAPFLPFSLKKLQLERTPQHGVKAGVTFDFPFADLRGEVEFRASQIYSARVEITPEKPWPIFTSGLFLSKAGLEVGNLTRFFSVEPQPGQLPEKLRLTGIGELTFLPEVELEFPEQLERWTGSLSLSVALAKLSGELTVEIYKADDRWFIDFSDAEAEFSLVLAEFNDAPVFRLAHGAGSVNIDPEQQRSVIEGTVELLGGVIHGEAQIVMNSASDRDELRLRDQLVVDIAQIIPFVDFDPSVYTTTLYVTDDTNNRSNEYLRVEASDVGWFDLGFEARFDGTFDYWLGMREETVASTADLATKHSAPNLSGRTAVVIQSESPVGTRQLRIRKPDGTVILQNQFDNHPDIALSTKIVGETVRVLEIQQDSSSVRTWEIDFIGGDLNLQTSYFVDDTPPSLQIDPPTTMPDGSINLSFQLTDPDSNALVSFYLDADRDGFDGYEIARNLGETDRSYHWQPYGLRSGTYHVYSVIRDGVNPPIAAYVDQQVTIETFAELIVTDSSGVSDDRYVRFDNRTADSKNSELHWFTLENTGTGPADIEELHLTGSNIDEFDVTFNGVSLSGGPLQKQVIYPGDSVRIELQAFPEGGGARFIDLQVNGNFQPRPLTLSATMRALPRAAKVLSVEIDNANGQRSSVRTITVTFDKLVNIDSDAIAVTKLGTAGGRVDARVKHYCDINGNTRVELEFWGEQTIAGSLLDGHYQLVIDADKVSSEGLPLDGGSGAGTDYVDHFFRFFGDSDGDGDVDGQDYGRFGLTFLRTSGDPRFDPIFDFDGDGDVDGQDYGQFGLRFLRTL</sequence>
<dbReference type="InterPro" id="IPR011050">
    <property type="entry name" value="Pectin_lyase_fold/virulence"/>
</dbReference>
<dbReference type="InterPro" id="IPR003368">
    <property type="entry name" value="POMP_repeat"/>
</dbReference>
<dbReference type="GO" id="GO:0005576">
    <property type="term" value="C:extracellular region"/>
    <property type="evidence" value="ECO:0007669"/>
    <property type="project" value="UniProtKB-SubCell"/>
</dbReference>
<dbReference type="Pfam" id="PF02415">
    <property type="entry name" value="Chlam_PMP"/>
    <property type="match status" value="1"/>
</dbReference>
<dbReference type="InterPro" id="IPR006626">
    <property type="entry name" value="PbH1"/>
</dbReference>
<evidence type="ECO:0000313" key="10">
    <source>
        <dbReference type="EMBL" id="QEF98659.1"/>
    </source>
</evidence>
<dbReference type="SMART" id="SM00710">
    <property type="entry name" value="PbH1"/>
    <property type="match status" value="9"/>
</dbReference>
<dbReference type="Pfam" id="PF01764">
    <property type="entry name" value="Lipase_3"/>
    <property type="match status" value="1"/>
</dbReference>
<evidence type="ECO:0000256" key="2">
    <source>
        <dbReference type="ARBA" id="ARBA00004442"/>
    </source>
</evidence>
<evidence type="ECO:0000256" key="3">
    <source>
        <dbReference type="ARBA" id="ARBA00004613"/>
    </source>
</evidence>